<keyword evidence="6" id="KW-1185">Reference proteome</keyword>
<accession>A0ABP8J0X7</accession>
<protein>
    <submittedName>
        <fullName evidence="5">Vat family streptogramin A O-acetyltransferase</fullName>
    </submittedName>
</protein>
<proteinExistence type="inferred from homology"/>
<dbReference type="PROSITE" id="PS00101">
    <property type="entry name" value="HEXAPEP_TRANSFERASES"/>
    <property type="match status" value="1"/>
</dbReference>
<dbReference type="SUPFAM" id="SSF51161">
    <property type="entry name" value="Trimeric LpxA-like enzymes"/>
    <property type="match status" value="1"/>
</dbReference>
<dbReference type="Gene3D" id="2.160.10.10">
    <property type="entry name" value="Hexapeptide repeat proteins"/>
    <property type="match status" value="1"/>
</dbReference>
<keyword evidence="2" id="KW-0808">Transferase</keyword>
<sequence>MHFHTLVMPAPQLPTGPNPSTLHPLPHHPKLVFLKNLITRPNIEVGDYTYYDDFDDPANFERNVLYHFEFIGDRLIIGKFCAIASGVKFIMNGGNHETAPLSTFPFAIFGHGWEKLMQGVDLREKYPSKGDTVIGHDVWLGHGATIMPGVHIGNGAVVATGALVTQSVPDYAVVGGNPAKILRHRFDAATVERLNRLAWWNWDAAKITRNLHLINSTDIEALERCE</sequence>
<organism evidence="5 6">
    <name type="scientific">Hymenobacter koreensis</name>
    <dbReference type="NCBI Taxonomy" id="1084523"/>
    <lineage>
        <taxon>Bacteria</taxon>
        <taxon>Pseudomonadati</taxon>
        <taxon>Bacteroidota</taxon>
        <taxon>Cytophagia</taxon>
        <taxon>Cytophagales</taxon>
        <taxon>Hymenobacteraceae</taxon>
        <taxon>Hymenobacter</taxon>
    </lineage>
</organism>
<reference evidence="6" key="1">
    <citation type="journal article" date="2019" name="Int. J. Syst. Evol. Microbiol.">
        <title>The Global Catalogue of Microorganisms (GCM) 10K type strain sequencing project: providing services to taxonomists for standard genome sequencing and annotation.</title>
        <authorList>
            <consortium name="The Broad Institute Genomics Platform"/>
            <consortium name="The Broad Institute Genome Sequencing Center for Infectious Disease"/>
            <person name="Wu L."/>
            <person name="Ma J."/>
        </authorList>
    </citation>
    <scope>NUCLEOTIDE SEQUENCE [LARGE SCALE GENOMIC DNA]</scope>
    <source>
        <strain evidence="6">JCM 17924</strain>
    </source>
</reference>
<comment type="similarity">
    <text evidence="1">Belongs to the transferase hexapeptide repeat family.</text>
</comment>
<dbReference type="InterPro" id="IPR001451">
    <property type="entry name" value="Hexapep"/>
</dbReference>
<dbReference type="InterPro" id="IPR050179">
    <property type="entry name" value="Trans_hexapeptide_repeat"/>
</dbReference>
<dbReference type="InterPro" id="IPR018357">
    <property type="entry name" value="Hexapep_transf_CS"/>
</dbReference>
<evidence type="ECO:0000313" key="5">
    <source>
        <dbReference type="EMBL" id="GAA4382971.1"/>
    </source>
</evidence>
<dbReference type="PANTHER" id="PTHR43300">
    <property type="entry name" value="ACETYLTRANSFERASE"/>
    <property type="match status" value="1"/>
</dbReference>
<dbReference type="CDD" id="cd03349">
    <property type="entry name" value="LbH_XAT"/>
    <property type="match status" value="1"/>
</dbReference>
<comment type="caution">
    <text evidence="5">The sequence shown here is derived from an EMBL/GenBank/DDBJ whole genome shotgun (WGS) entry which is preliminary data.</text>
</comment>
<keyword evidence="4" id="KW-0012">Acyltransferase</keyword>
<keyword evidence="3" id="KW-0677">Repeat</keyword>
<name>A0ABP8J0X7_9BACT</name>
<gene>
    <name evidence="5" type="ORF">GCM10023186_23740</name>
</gene>
<dbReference type="InterPro" id="IPR011004">
    <property type="entry name" value="Trimer_LpxA-like_sf"/>
</dbReference>
<dbReference type="Proteomes" id="UP001500454">
    <property type="component" value="Unassembled WGS sequence"/>
</dbReference>
<dbReference type="Pfam" id="PF00132">
    <property type="entry name" value="Hexapep"/>
    <property type="match status" value="1"/>
</dbReference>
<evidence type="ECO:0000256" key="1">
    <source>
        <dbReference type="ARBA" id="ARBA00007274"/>
    </source>
</evidence>
<dbReference type="EMBL" id="BAABHA010000007">
    <property type="protein sequence ID" value="GAA4382971.1"/>
    <property type="molecule type" value="Genomic_DNA"/>
</dbReference>
<dbReference type="PANTHER" id="PTHR43300:SF11">
    <property type="entry name" value="ACETYLTRANSFERASE RV3034C-RELATED"/>
    <property type="match status" value="1"/>
</dbReference>
<evidence type="ECO:0000256" key="4">
    <source>
        <dbReference type="ARBA" id="ARBA00023315"/>
    </source>
</evidence>
<evidence type="ECO:0000313" key="6">
    <source>
        <dbReference type="Proteomes" id="UP001500454"/>
    </source>
</evidence>
<evidence type="ECO:0000256" key="3">
    <source>
        <dbReference type="ARBA" id="ARBA00022737"/>
    </source>
</evidence>
<evidence type="ECO:0000256" key="2">
    <source>
        <dbReference type="ARBA" id="ARBA00022679"/>
    </source>
</evidence>